<evidence type="ECO:0000313" key="3">
    <source>
        <dbReference type="Proteomes" id="UP001559623"/>
    </source>
</evidence>
<keyword evidence="3" id="KW-1185">Reference proteome</keyword>
<dbReference type="GO" id="GO:0032259">
    <property type="term" value="P:methylation"/>
    <property type="evidence" value="ECO:0007669"/>
    <property type="project" value="UniProtKB-KW"/>
</dbReference>
<dbReference type="InterPro" id="IPR035996">
    <property type="entry name" value="4pyrrol_Methylase_sf"/>
</dbReference>
<feature type="domain" description="Tetrapyrrole methylase" evidence="1">
    <location>
        <begin position="4"/>
        <end position="209"/>
    </location>
</feature>
<accession>A0ABV3X3C1</accession>
<dbReference type="EMBL" id="JARVLH010000002">
    <property type="protein sequence ID" value="MEX5284692.1"/>
    <property type="molecule type" value="Genomic_DNA"/>
</dbReference>
<comment type="caution">
    <text evidence="2">The sequence shown here is derived from an EMBL/GenBank/DDBJ whole genome shotgun (WGS) entry which is preliminary data.</text>
</comment>
<dbReference type="InterPro" id="IPR014777">
    <property type="entry name" value="4pyrrole_Mease_sub1"/>
</dbReference>
<dbReference type="InterPro" id="IPR000878">
    <property type="entry name" value="4pyrrol_Mease"/>
</dbReference>
<dbReference type="Pfam" id="PF00590">
    <property type="entry name" value="TP_methylase"/>
    <property type="match status" value="1"/>
</dbReference>
<dbReference type="InterPro" id="IPR035013">
    <property type="entry name" value="YabN_N"/>
</dbReference>
<dbReference type="RefSeq" id="WP_368846422.1">
    <property type="nucleotide sequence ID" value="NZ_CP194411.1"/>
</dbReference>
<evidence type="ECO:0000259" key="1">
    <source>
        <dbReference type="Pfam" id="PF00590"/>
    </source>
</evidence>
<dbReference type="Proteomes" id="UP001559623">
    <property type="component" value="Unassembled WGS sequence"/>
</dbReference>
<keyword evidence="2" id="KW-0808">Transferase</keyword>
<evidence type="ECO:0000313" key="2">
    <source>
        <dbReference type="EMBL" id="MEX5284692.1"/>
    </source>
</evidence>
<name>A0ABV3X3C1_9FIRM</name>
<sequence length="231" mass="25572">MGSITVVGLGPGRFGLITLESWEAMKRAETLVLRTAVHPSAAGLKERGLSFESYDAWYEKAGSFEELYRSIAADLIRRAEAGEEIVYAVPGSPLVAERTVALLREMTEKEAQGKVILSVQPGMSFVEALYASLGIDPIEGLAILDAEEAAHLSGRLPTAALFTQVYSREIASELKLALMEHLPDETEVIYLHNIALPDESVRRILLYELDRQKDIDHLTSVFLPDRNFQND</sequence>
<proteinExistence type="predicted"/>
<dbReference type="Gene3D" id="3.40.1010.10">
    <property type="entry name" value="Cobalt-precorrin-4 Transmethylase, Domain 1"/>
    <property type="match status" value="1"/>
</dbReference>
<gene>
    <name evidence="2" type="ORF">QCO44_03420</name>
</gene>
<dbReference type="GO" id="GO:0008168">
    <property type="term" value="F:methyltransferase activity"/>
    <property type="evidence" value="ECO:0007669"/>
    <property type="project" value="UniProtKB-KW"/>
</dbReference>
<reference evidence="2 3" key="1">
    <citation type="submission" date="2023-04" db="EMBL/GenBank/DDBJ databases">
        <title>Genome Sequence of Selenomonas sputigena ATCC 33150.</title>
        <authorList>
            <person name="Miller D.P."/>
            <person name="Anvari S."/>
            <person name="Polson S.W."/>
            <person name="Macdonald M."/>
            <person name="Mcdowell J.V."/>
        </authorList>
    </citation>
    <scope>NUCLEOTIDE SEQUENCE [LARGE SCALE GENOMIC DNA]</scope>
    <source>
        <strain evidence="2 3">ATCC 33150</strain>
    </source>
</reference>
<organism evidence="2 3">
    <name type="scientific">Selenomonas sputigena</name>
    <dbReference type="NCBI Taxonomy" id="69823"/>
    <lineage>
        <taxon>Bacteria</taxon>
        <taxon>Bacillati</taxon>
        <taxon>Bacillota</taxon>
        <taxon>Negativicutes</taxon>
        <taxon>Selenomonadales</taxon>
        <taxon>Selenomonadaceae</taxon>
        <taxon>Selenomonas</taxon>
    </lineage>
</organism>
<dbReference type="SUPFAM" id="SSF53790">
    <property type="entry name" value="Tetrapyrrole methylase"/>
    <property type="match status" value="1"/>
</dbReference>
<keyword evidence="2" id="KW-0489">Methyltransferase</keyword>
<dbReference type="CDD" id="cd11723">
    <property type="entry name" value="YabN_N_like"/>
    <property type="match status" value="1"/>
</dbReference>
<protein>
    <submittedName>
        <fullName evidence="2">SAM-dependent methyltransferase</fullName>
    </submittedName>
</protein>